<dbReference type="PANTHER" id="PTHR13900">
    <property type="entry name" value="TRANSCRIPTION INITIATION FACTOR TFIID"/>
    <property type="match status" value="1"/>
</dbReference>
<dbReference type="InterPro" id="IPR040240">
    <property type="entry name" value="TAF1"/>
</dbReference>
<dbReference type="InterPro" id="IPR029071">
    <property type="entry name" value="Ubiquitin-like_domsf"/>
</dbReference>
<name>A0ABD1VBW1_9LAMI</name>
<dbReference type="PROSITE" id="PS50014">
    <property type="entry name" value="BROMODOMAIN_2"/>
    <property type="match status" value="1"/>
</dbReference>
<comment type="similarity">
    <text evidence="2">Belongs to the TAF1 family.</text>
</comment>
<dbReference type="CDD" id="cd04369">
    <property type="entry name" value="Bromodomain"/>
    <property type="match status" value="1"/>
</dbReference>
<feature type="compositionally biased region" description="Acidic residues" evidence="9">
    <location>
        <begin position="127"/>
        <end position="138"/>
    </location>
</feature>
<dbReference type="SUPFAM" id="SSF54236">
    <property type="entry name" value="Ubiquitin-like"/>
    <property type="match status" value="1"/>
</dbReference>
<feature type="compositionally biased region" description="Polar residues" evidence="9">
    <location>
        <begin position="365"/>
        <end position="374"/>
    </location>
</feature>
<dbReference type="InterPro" id="IPR036427">
    <property type="entry name" value="Bromodomain-like_sf"/>
</dbReference>
<reference evidence="13" key="1">
    <citation type="submission" date="2024-07" db="EMBL/GenBank/DDBJ databases">
        <title>Two chromosome-level genome assemblies of Korean endemic species Abeliophyllum distichum and Forsythia ovata (Oleaceae).</title>
        <authorList>
            <person name="Jang H."/>
        </authorList>
    </citation>
    <scope>NUCLEOTIDE SEQUENCE [LARGE SCALE GENOMIC DNA]</scope>
</reference>
<dbReference type="Proteomes" id="UP001604336">
    <property type="component" value="Unassembled WGS sequence"/>
</dbReference>
<dbReference type="InterPro" id="IPR000626">
    <property type="entry name" value="Ubiquitin-like_dom"/>
</dbReference>
<dbReference type="Pfam" id="PF09247">
    <property type="entry name" value="TBP-binding"/>
    <property type="match status" value="1"/>
</dbReference>
<evidence type="ECO:0000256" key="7">
    <source>
        <dbReference type="ARBA" id="ARBA00040102"/>
    </source>
</evidence>
<evidence type="ECO:0000256" key="5">
    <source>
        <dbReference type="ARBA" id="ARBA00023163"/>
    </source>
</evidence>
<accession>A0ABD1VBW1</accession>
<feature type="region of interest" description="Disordered" evidence="9">
    <location>
        <begin position="1194"/>
        <end position="1213"/>
    </location>
</feature>
<dbReference type="Gene3D" id="1.10.1100.10">
    <property type="entry name" value="TAFII-230 TBP-binding domain"/>
    <property type="match status" value="1"/>
</dbReference>
<dbReference type="EMBL" id="JBFOLK010000002">
    <property type="protein sequence ID" value="KAL2534353.1"/>
    <property type="molecule type" value="Genomic_DNA"/>
</dbReference>
<keyword evidence="3" id="KW-0805">Transcription regulation</keyword>
<evidence type="ECO:0000259" key="11">
    <source>
        <dbReference type="PROSITE" id="PS50053"/>
    </source>
</evidence>
<evidence type="ECO:0000256" key="3">
    <source>
        <dbReference type="ARBA" id="ARBA00023015"/>
    </source>
</evidence>
<dbReference type="Pfam" id="PF00439">
    <property type="entry name" value="Bromodomain"/>
    <property type="match status" value="1"/>
</dbReference>
<keyword evidence="4 8" id="KW-0103">Bromodomain</keyword>
<feature type="region of interest" description="Disordered" evidence="9">
    <location>
        <begin position="1555"/>
        <end position="1576"/>
    </location>
</feature>
<feature type="region of interest" description="Disordered" evidence="9">
    <location>
        <begin position="123"/>
        <end position="146"/>
    </location>
</feature>
<feature type="region of interest" description="Disordered" evidence="9">
    <location>
        <begin position="1627"/>
        <end position="1646"/>
    </location>
</feature>
<dbReference type="InterPro" id="IPR018359">
    <property type="entry name" value="Bromodomain_CS"/>
</dbReference>
<dbReference type="Gene3D" id="3.10.20.90">
    <property type="entry name" value="Phosphatidylinositol 3-kinase Catalytic Subunit, Chain A, domain 1"/>
    <property type="match status" value="1"/>
</dbReference>
<dbReference type="InterPro" id="IPR036741">
    <property type="entry name" value="TAFII-230_TBP-bd_sf"/>
</dbReference>
<dbReference type="Pfam" id="PF00240">
    <property type="entry name" value="ubiquitin"/>
    <property type="match status" value="1"/>
</dbReference>
<dbReference type="FunFam" id="3.10.20.90:FF:000223">
    <property type="entry name" value="Transcription initiation factor TFIID subunit 1"/>
    <property type="match status" value="1"/>
</dbReference>
<dbReference type="Gene3D" id="1.20.920.10">
    <property type="entry name" value="Bromodomain-like"/>
    <property type="match status" value="1"/>
</dbReference>
<dbReference type="PRINTS" id="PR00503">
    <property type="entry name" value="BROMODOMAIN"/>
</dbReference>
<dbReference type="SUPFAM" id="SSF47370">
    <property type="entry name" value="Bromodomain"/>
    <property type="match status" value="1"/>
</dbReference>
<keyword evidence="5" id="KW-0804">Transcription</keyword>
<dbReference type="SMART" id="SM00213">
    <property type="entry name" value="UBQ"/>
    <property type="match status" value="1"/>
</dbReference>
<evidence type="ECO:0000313" key="12">
    <source>
        <dbReference type="EMBL" id="KAL2534353.1"/>
    </source>
</evidence>
<evidence type="ECO:0000256" key="4">
    <source>
        <dbReference type="ARBA" id="ARBA00023117"/>
    </source>
</evidence>
<evidence type="ECO:0000313" key="13">
    <source>
        <dbReference type="Proteomes" id="UP001604336"/>
    </source>
</evidence>
<feature type="domain" description="Ubiquitin-like" evidence="11">
    <location>
        <begin position="653"/>
        <end position="723"/>
    </location>
</feature>
<dbReference type="CDD" id="cd17064">
    <property type="entry name" value="Ubl_TAFs_like"/>
    <property type="match status" value="1"/>
</dbReference>
<feature type="region of interest" description="Disordered" evidence="9">
    <location>
        <begin position="86"/>
        <end position="105"/>
    </location>
</feature>
<comment type="subcellular location">
    <subcellularLocation>
        <location evidence="1">Nucleus</location>
    </subcellularLocation>
</comment>
<dbReference type="GO" id="GO:0005634">
    <property type="term" value="C:nucleus"/>
    <property type="evidence" value="ECO:0007669"/>
    <property type="project" value="UniProtKB-SubCell"/>
</dbReference>
<sequence length="1770" mass="200229">MTDDEDEYEEGAEGNRLLGFMFGNVDGSGDLDVDYLDEDAKEHLSALADELGSSLTEIDLSVQLPRTPSDAADQDYDEKAEDAVDYEDIDEQYEGPEVQAATEEDYLRKNYFSKEVSASTLENEASIYDDDNYDDNEDEKQHKEVENSDVVQHFCSPGEQINSHEVLSQEKDLQEDILLRDALDSENLDADMVDIAEEEQNAPEEPAGDGCSAPLPILCVEDGVVILKFSEIFGIHEPLKKAVKRDRPFIIPKERSKPLDACCMVEEDEEKFLKESWPNVSGMREFHVIKREIAMLDHVLESEDFLTVQGNGKMASKVDHRKDFCFSAEPMKEDSSLNTFTEWSPPSLPQLYPLDQQDWEDKIIWNNSPSSSDVGESCELSGPDSESLADKERDLEDEVQAIPPEPQSELYETNHGCFLHSCSVSVEPFGSENFSGHANISFLGSRYHPQLLRLESRLDMDDPITGFEDGASKAKLCGDTMRRFSNLTLQNRDIVEGTWLDNIVWEPHHTIAKPKLILDLQDEQMLFELLDNKNAKNLWLHAGAMVIARSVMPSYGDSLELHGHGGISAGRFNIANDKFYPNRISSQQRESHSKKGTHHKNLHSVPAIKLQTMKVKLSNKDIANFHRPKALWYPHDIEVALKEQENLSTQGPMKVILKSLGGKGSKLHVGAEETILSVKAKASKKLDFKLSEPVKIFFSGMELEDHKSLAEQNVRPNSMLHLICTKIHLLPRAQKLPGENRSLRPPGAFKKKSDLSVKDGHVFLMEYCEERPLLLGNAGMGSKLCTYYQKSTPGDQMGNMLRNENQSLGSVRILDPADKSPFLGDIKPGCSQSCLETNMYRAPIFQHKVPSTDYLLVRSAKGKLSIRRIDRIDVVGQQEPHMEVLSPGKGTVQSYNGKRLLVYMYREFRAAEKRGLHPSIRTDELSALFPSFSEAVVRKQLKNIAFLQRGPNGQTLWVMRRNFRIPSEEALRRLVSPEDVCAYESMQAGQYRLRRLGITRLTHPAGLSSAMNQLPDEAIALAAASHIERELQITPWNLSSSFVACTKEDEERIERLEITGVGDPSGRGLGFSYVRVTPKAPISNAMVKKKTVVGKGSTVTGTDADLRRLSMEAARELLLKFKVPEEQITKQTRWHRIALIRKLSSEQAASGVQVDRTTTSKFARGQRMSFLQLQQQTREKCQEIWDRQVQSLCTADGEENESESEANNDMDSFAGDLENLLDAEEGEEEEEIEDEAAVAAELCRMLMEDEEDERKKKKKERAVGGQVGLASKLKFGPESSERIKENSTVVKKITQSEGSYALKEIITKNQQESENFSARENLSAKVKTKRKNDNEQMGLLHKKVKILGEGMKIIKEKKSARESFVCGACGQLGHMRTNKNCPKYGEDSETRIESMDPDKALGKPNYVDQVEPTTQKIVSKKLVQKSATKIAVVEAQEDNRPSAIVKILKVTKVKCGSTDKLPDKLTPAAPQIFDKPVKSDAEMEPNSIVKVASHKPSIVIRPPMEGEREQPQKKIIIKQPKEIINVDKISQEGSVGHDYRKMKKIIELSSLDKHREHESRHLSEGTSRMRSGDMQWREEKEKRITVERHKERDRRAYVEKMTMFEEREKLAKNDRIIPERERLGRRRPTVESGRYTAESAPPAKRRRGGEVGLANILESIVETLKDRKELSYLFLKPVSKKEAPNYLEIIEHPMDLSTMRDKARRLQYKSREEFRHDMYQIAFNAHQYNDRWNPGIPPLADQLLELCDHLLDVKDAELTEAEAGIEYVDN</sequence>
<keyword evidence="13" id="KW-1185">Reference proteome</keyword>
<dbReference type="InterPro" id="IPR009067">
    <property type="entry name" value="TAF_II_230-bd"/>
</dbReference>
<evidence type="ECO:0000256" key="9">
    <source>
        <dbReference type="SAM" id="MobiDB-lite"/>
    </source>
</evidence>
<evidence type="ECO:0000256" key="6">
    <source>
        <dbReference type="ARBA" id="ARBA00023242"/>
    </source>
</evidence>
<dbReference type="InterPro" id="IPR001487">
    <property type="entry name" value="Bromodomain"/>
</dbReference>
<evidence type="ECO:0000256" key="1">
    <source>
        <dbReference type="ARBA" id="ARBA00004123"/>
    </source>
</evidence>
<feature type="compositionally biased region" description="Acidic residues" evidence="9">
    <location>
        <begin position="1196"/>
        <end position="1208"/>
    </location>
</feature>
<dbReference type="PROSITE" id="PS00633">
    <property type="entry name" value="BROMODOMAIN_1"/>
    <property type="match status" value="1"/>
</dbReference>
<evidence type="ECO:0000256" key="2">
    <source>
        <dbReference type="ARBA" id="ARBA00009064"/>
    </source>
</evidence>
<dbReference type="InterPro" id="IPR022591">
    <property type="entry name" value="TAF1_HAT_dom"/>
</dbReference>
<comment type="caution">
    <text evidence="12">The sequence shown here is derived from an EMBL/GenBank/DDBJ whole genome shotgun (WGS) entry which is preliminary data.</text>
</comment>
<organism evidence="12 13">
    <name type="scientific">Abeliophyllum distichum</name>
    <dbReference type="NCBI Taxonomy" id="126358"/>
    <lineage>
        <taxon>Eukaryota</taxon>
        <taxon>Viridiplantae</taxon>
        <taxon>Streptophyta</taxon>
        <taxon>Embryophyta</taxon>
        <taxon>Tracheophyta</taxon>
        <taxon>Spermatophyta</taxon>
        <taxon>Magnoliopsida</taxon>
        <taxon>eudicotyledons</taxon>
        <taxon>Gunneridae</taxon>
        <taxon>Pentapetalae</taxon>
        <taxon>asterids</taxon>
        <taxon>lamiids</taxon>
        <taxon>Lamiales</taxon>
        <taxon>Oleaceae</taxon>
        <taxon>Forsythieae</taxon>
        <taxon>Abeliophyllum</taxon>
    </lineage>
</organism>
<keyword evidence="6" id="KW-0539">Nucleus</keyword>
<evidence type="ECO:0000259" key="10">
    <source>
        <dbReference type="PROSITE" id="PS50014"/>
    </source>
</evidence>
<feature type="region of interest" description="Disordered" evidence="9">
    <location>
        <begin position="365"/>
        <end position="395"/>
    </location>
</feature>
<dbReference type="Pfam" id="PF12157">
    <property type="entry name" value="DUF3591"/>
    <property type="match status" value="1"/>
</dbReference>
<dbReference type="SUPFAM" id="SSF47055">
    <property type="entry name" value="TAF(II)230 TBP-binding fragment"/>
    <property type="match status" value="1"/>
</dbReference>
<proteinExistence type="inferred from homology"/>
<evidence type="ECO:0000256" key="8">
    <source>
        <dbReference type="PROSITE-ProRule" id="PRU00035"/>
    </source>
</evidence>
<gene>
    <name evidence="12" type="ORF">Adt_07704</name>
</gene>
<protein>
    <recommendedName>
        <fullName evidence="7">Transcription initiation factor TFIID subunit 1</fullName>
    </recommendedName>
</protein>
<dbReference type="SMART" id="SM00297">
    <property type="entry name" value="BROMO"/>
    <property type="match status" value="1"/>
</dbReference>
<feature type="domain" description="Bromo" evidence="10">
    <location>
        <begin position="1666"/>
        <end position="1729"/>
    </location>
</feature>
<dbReference type="PANTHER" id="PTHR13900:SF0">
    <property type="entry name" value="TRANSCRIPTION INITIATION FACTOR TFIID SUBUNIT 1"/>
    <property type="match status" value="1"/>
</dbReference>
<dbReference type="PROSITE" id="PS50053">
    <property type="entry name" value="UBIQUITIN_2"/>
    <property type="match status" value="1"/>
</dbReference>